<evidence type="ECO:0000313" key="2">
    <source>
        <dbReference type="EMBL" id="BBO21113.1"/>
    </source>
</evidence>
<sequence>MAGRTNQSPSGGYRILTVIWLLVSAVLAYPAFRFLSSMGLNQALAGTLVFIGICLLYDIPYRARVSAQHQAALSKAEQWRGRGC</sequence>
<proteinExistence type="predicted"/>
<evidence type="ECO:0000313" key="3">
    <source>
        <dbReference type="Proteomes" id="UP000662914"/>
    </source>
</evidence>
<dbReference type="AlphaFoldDB" id="A0A809R0E5"/>
<protein>
    <submittedName>
        <fullName evidence="2">Uncharacterized protein</fullName>
    </submittedName>
</protein>
<name>A0A809R0E5_9PROT</name>
<dbReference type="Proteomes" id="UP000662914">
    <property type="component" value="Chromosome"/>
</dbReference>
<feature type="transmembrane region" description="Helical" evidence="1">
    <location>
        <begin position="38"/>
        <end position="57"/>
    </location>
</feature>
<organism evidence="2 3">
    <name type="scientific">Candidatus Desulfobacillus denitrificans</name>
    <dbReference type="NCBI Taxonomy" id="2608985"/>
    <lineage>
        <taxon>Bacteria</taxon>
        <taxon>Pseudomonadati</taxon>
        <taxon>Pseudomonadota</taxon>
        <taxon>Betaproteobacteria</taxon>
        <taxon>Candidatus Desulfobacillus</taxon>
    </lineage>
</organism>
<gene>
    <name evidence="2" type="ORF">DSYM_18120</name>
</gene>
<reference evidence="2" key="1">
    <citation type="journal article" name="DNA Res.">
        <title>The physiological potential of anammox bacteria as revealed by their core genome structure.</title>
        <authorList>
            <person name="Okubo T."/>
            <person name="Toyoda A."/>
            <person name="Fukuhara K."/>
            <person name="Uchiyama I."/>
            <person name="Harigaya Y."/>
            <person name="Kuroiwa M."/>
            <person name="Suzuki T."/>
            <person name="Murakami Y."/>
            <person name="Suwa Y."/>
            <person name="Takami H."/>
        </authorList>
    </citation>
    <scope>NUCLEOTIDE SEQUENCE</scope>
    <source>
        <strain evidence="2">317325-3</strain>
    </source>
</reference>
<evidence type="ECO:0000256" key="1">
    <source>
        <dbReference type="SAM" id="Phobius"/>
    </source>
</evidence>
<dbReference type="KEGG" id="ddz:DSYM_18120"/>
<keyword evidence="1" id="KW-1133">Transmembrane helix</keyword>
<accession>A0A809R0E5</accession>
<feature type="transmembrane region" description="Helical" evidence="1">
    <location>
        <begin position="12"/>
        <end position="32"/>
    </location>
</feature>
<keyword evidence="1" id="KW-0472">Membrane</keyword>
<keyword evidence="1" id="KW-0812">Transmembrane</keyword>
<dbReference type="EMBL" id="AP021857">
    <property type="protein sequence ID" value="BBO21113.1"/>
    <property type="molecule type" value="Genomic_DNA"/>
</dbReference>